<dbReference type="SUPFAM" id="SSF53335">
    <property type="entry name" value="S-adenosyl-L-methionine-dependent methyltransferases"/>
    <property type="match status" value="1"/>
</dbReference>
<dbReference type="PANTHER" id="PTHR43591:SF24">
    <property type="entry name" value="2-METHOXY-6-POLYPRENYL-1,4-BENZOQUINOL METHYLASE, MITOCHONDRIAL"/>
    <property type="match status" value="1"/>
</dbReference>
<accession>A0A172Y3N9</accession>
<dbReference type="InterPro" id="IPR029063">
    <property type="entry name" value="SAM-dependent_MTases_sf"/>
</dbReference>
<sequence length="386" mass="42130">MIIDRTATHELLARPLHDEAARTQYIVQLKNRLRRYEDANKVALDARAGPAFKAASGRAPETVEDITAAMVRDPFYQIWSAFSRSAQDVMWNSVGETIHRELPRMKEVAVSLAQAPAGGSCETSPDFAAPADAYAGHIHGQPGGYMLGEGSADDFTAGAFYESGGNAYSLGVGIGTRDSKSAAVIEFLAERYPGFKPRRILDLACSSGGATVGYAAAFPEAEVYGVDVAPGLLRYAHIRAEAMGLKAHFRQMDAGAMPFEDESFDLVVSHNMMHEVSRASLGRIFSEARRVLRPGGVVVHQDVPMKGADFSAFEKFIFAWQTKNNDEPFWDEFLATQAPDVMLEAGFAADEVLETTVRMRDGPRAWYIVLGEKPDAEGRRGTALTR</sequence>
<dbReference type="Proteomes" id="UP000077603">
    <property type="component" value="Chromosome"/>
</dbReference>
<protein>
    <recommendedName>
        <fullName evidence="1">Methyltransferase domain-containing protein</fullName>
    </recommendedName>
</protein>
<keyword evidence="3" id="KW-1185">Reference proteome</keyword>
<dbReference type="RefSeq" id="WP_025977513.1">
    <property type="nucleotide sequence ID" value="NZ_CP015614.1"/>
</dbReference>
<gene>
    <name evidence="2" type="ORF">DA69_03080</name>
</gene>
<name>A0A172Y3N9_9CAUL</name>
<evidence type="ECO:0000313" key="3">
    <source>
        <dbReference type="Proteomes" id="UP000077603"/>
    </source>
</evidence>
<dbReference type="GO" id="GO:0008168">
    <property type="term" value="F:methyltransferase activity"/>
    <property type="evidence" value="ECO:0007669"/>
    <property type="project" value="TreeGrafter"/>
</dbReference>
<dbReference type="OrthoDB" id="5449367at2"/>
<evidence type="ECO:0000259" key="1">
    <source>
        <dbReference type="Pfam" id="PF13649"/>
    </source>
</evidence>
<dbReference type="EMBL" id="CP015614">
    <property type="protein sequence ID" value="ANF53823.1"/>
    <property type="molecule type" value="Genomic_DNA"/>
</dbReference>
<dbReference type="InterPro" id="IPR041698">
    <property type="entry name" value="Methyltransf_25"/>
</dbReference>
<proteinExistence type="predicted"/>
<dbReference type="KEGG" id="bne:DA69_03080"/>
<dbReference type="Gene3D" id="3.40.50.150">
    <property type="entry name" value="Vaccinia Virus protein VP39"/>
    <property type="match status" value="1"/>
</dbReference>
<dbReference type="eggNOG" id="COG2226">
    <property type="taxonomic scope" value="Bacteria"/>
</dbReference>
<feature type="domain" description="Methyltransferase" evidence="1">
    <location>
        <begin position="200"/>
        <end position="296"/>
    </location>
</feature>
<dbReference type="CDD" id="cd02440">
    <property type="entry name" value="AdoMet_MTases"/>
    <property type="match status" value="1"/>
</dbReference>
<organism evidence="2 3">
    <name type="scientific">Brevundimonas naejangsanensis</name>
    <dbReference type="NCBI Taxonomy" id="588932"/>
    <lineage>
        <taxon>Bacteria</taxon>
        <taxon>Pseudomonadati</taxon>
        <taxon>Pseudomonadota</taxon>
        <taxon>Alphaproteobacteria</taxon>
        <taxon>Caulobacterales</taxon>
        <taxon>Caulobacteraceae</taxon>
        <taxon>Brevundimonas</taxon>
    </lineage>
</organism>
<dbReference type="AlphaFoldDB" id="A0A172Y3N9"/>
<dbReference type="Pfam" id="PF13649">
    <property type="entry name" value="Methyltransf_25"/>
    <property type="match status" value="1"/>
</dbReference>
<reference evidence="2 3" key="1">
    <citation type="journal article" date="2014" name="Genome Announc.">
        <title>Genome Sequence of a Promising Hydrogen-Producing Facultative Anaerobic Bacterium, Brevundimonas naejangsanensis Strain B1.</title>
        <authorList>
            <person name="Su H."/>
            <person name="Zhang T."/>
            <person name="Bao M."/>
            <person name="Jiang Y."/>
            <person name="Wang Y."/>
            <person name="Tan T."/>
        </authorList>
    </citation>
    <scope>NUCLEOTIDE SEQUENCE [LARGE SCALE GENOMIC DNA]</scope>
    <source>
        <strain evidence="2 3">B1</strain>
    </source>
</reference>
<dbReference type="PANTHER" id="PTHR43591">
    <property type="entry name" value="METHYLTRANSFERASE"/>
    <property type="match status" value="1"/>
</dbReference>
<dbReference type="STRING" id="588932.DA69_03080"/>
<evidence type="ECO:0000313" key="2">
    <source>
        <dbReference type="EMBL" id="ANF53823.1"/>
    </source>
</evidence>